<dbReference type="GeneID" id="66840788"/>
<evidence type="ECO:0000256" key="1">
    <source>
        <dbReference type="SAM" id="MobiDB-lite"/>
    </source>
</evidence>
<comment type="caution">
    <text evidence="2">The sequence shown here is derived from an EMBL/GenBank/DDBJ whole genome shotgun (WGS) entry which is preliminary data.</text>
</comment>
<sequence length="92" mass="9669">MMSTVQSDIFKTNSASSSIKSAAETCNNVSKPDKDESTTVSGNENAHSVIDDLISKNQSVAEAIGTASDNIQKVGEAFDQTDVMIGNEIGKN</sequence>
<feature type="region of interest" description="Disordered" evidence="1">
    <location>
        <begin position="1"/>
        <end position="44"/>
    </location>
</feature>
<feature type="compositionally biased region" description="Polar residues" evidence="1">
    <location>
        <begin position="1"/>
        <end position="30"/>
    </location>
</feature>
<name>A0A7U7JRN5_9STAP</name>
<dbReference type="EMBL" id="CVOU01000007">
    <property type="protein sequence ID" value="CRI17874.1"/>
    <property type="molecule type" value="Genomic_DNA"/>
</dbReference>
<dbReference type="InterPro" id="IPR021477">
    <property type="entry name" value="TVIIS_effector_SACOL2603_fam"/>
</dbReference>
<gene>
    <name evidence="2" type="ORF">BN1326_150093</name>
</gene>
<accession>A0A7U7JRN5</accession>
<proteinExistence type="predicted"/>
<evidence type="ECO:0000313" key="2">
    <source>
        <dbReference type="EMBL" id="CRI17874.1"/>
    </source>
</evidence>
<evidence type="ECO:0000313" key="3">
    <source>
        <dbReference type="Proteomes" id="UP000236509"/>
    </source>
</evidence>
<dbReference type="KEGG" id="suh:SAMSHR1132_24020"/>
<dbReference type="NCBIfam" id="TIGR04197">
    <property type="entry name" value="T7SS_SACOL2603"/>
    <property type="match status" value="1"/>
</dbReference>
<protein>
    <recommendedName>
        <fullName evidence="4">Type VII secretion effector</fullName>
    </recommendedName>
</protein>
<dbReference type="RefSeq" id="WP_014373916.1">
    <property type="nucleotide sequence ID" value="NC_016941.1"/>
</dbReference>
<dbReference type="Proteomes" id="UP000236509">
    <property type="component" value="Unassembled WGS sequence"/>
</dbReference>
<evidence type="ECO:0008006" key="4">
    <source>
        <dbReference type="Google" id="ProtNLM"/>
    </source>
</evidence>
<organism evidence="2 3">
    <name type="scientific">Staphylococcus argenteus</name>
    <dbReference type="NCBI Taxonomy" id="985002"/>
    <lineage>
        <taxon>Bacteria</taxon>
        <taxon>Bacillati</taxon>
        <taxon>Bacillota</taxon>
        <taxon>Bacilli</taxon>
        <taxon>Bacillales</taxon>
        <taxon>Staphylococcaceae</taxon>
        <taxon>Staphylococcus</taxon>
    </lineage>
</organism>
<keyword evidence="3" id="KW-1185">Reference proteome</keyword>
<reference evidence="2 3" key="1">
    <citation type="submission" date="2015-04" db="EMBL/GenBank/DDBJ databases">
        <authorList>
            <person name="Cao L."/>
            <person name="Gao C.H."/>
        </authorList>
    </citation>
    <scope>NUCLEOTIDE SEQUENCE [LARGE SCALE GENOMIC DNA]</scope>
    <source>
        <strain evidence="2 3">SH3</strain>
    </source>
</reference>
<dbReference type="AlphaFoldDB" id="A0A7U7JRN5"/>